<sequence length="1065" mass="120974">MSSLVCELVALPSLEYTDKLSQGEILHVTGAASSASKLLTVFQIQKIMKKPVLWIVDDTDMLDRLKSDGALWQVPDFFVLSEDTLTGSDHLSVMKLIALLNEKRQPVLVTTPKVLKELQVPTSYDIEQARLLLKKGNKINFVQFFNQLIDSGYQVASGLIIDPGFYLKRGGIIDIFPVNRSQPVRIELFGDHIESITDFHIATQEKGLEYDDVTIFPVETRGYNATLLDCFGESLVIFDELSVSPEKLPEKVRIMNFVPFAEDISNGDILDLHFTSVLRFHNPLEFTDNLKEKVHENWQVIIFTHDSERIWQLFIDQGFSDQDLKHVHLIETKVKNITGDTFSSQSLQFPEAFQNVGLRVLVITDQEIFGQFQKPKKFYQSQVDAAFLASLNPGDLVVHIDHGLALFQGVEKKTVDSVTREYLHLDYAKGDKLFVPVEQADKVNKYIGATGEYAPPLTRLGSGDWTRVTSEARKESLQIAKELLELYALRETAKGFAYHVEDERMKEFDKAFGYVETPGQLKAVEEIKRDMEREKPMDRLLCGDVGFGKTEVAMRAAFKAYINGKQIAVLAPITILADQHFRSFEKRMNAFGVKIGLISRFNSPAEQKITLEKLEKGQVDIIIGTHRLLQADVTFKDLGLVIIDEEQRFGVKQKERLKSLRHSVDILTLTATPIPRTLNMSLSGLRDISTITTPPPGRLPVITEVRRFSMSFIREAILRELQRKGQVYFLHNRVQTIDSMKEKLQALVPEARFVVAHGQLMNDDLENRILQFKDHKYDVLISSTIIENGIDLPNANTLIVDNAERLGLAQAYQLRGRVGRSKTQAYAYFLYHSQKLDDTAKKRLRAIVEASELGSGFQIAMRDLEIRGAGDILGAKQHGSINAIGVTHFTRMLKQAIENIKSGKNHIDFINKPKEETLIELPITAFIPDTYIEDQIDKIKYYQQLASCDNLVTLEELSKELSEKYGPMPHETKNLLKVLELKIHATKANILAIKETFIERQKRIEFMIGSKVTPREIMRLLASNPKWFISGQTLKIKKEELGDNWFSTLCDNIQVFAKAFDEKII</sequence>
<dbReference type="Pfam" id="PF00271">
    <property type="entry name" value="Helicase_C"/>
    <property type="match status" value="1"/>
</dbReference>
<dbReference type="SUPFAM" id="SSF143517">
    <property type="entry name" value="TRCF domain-like"/>
    <property type="match status" value="1"/>
</dbReference>
<dbReference type="InterPro" id="IPR047112">
    <property type="entry name" value="RecG/Mfd"/>
</dbReference>
<dbReference type="SMART" id="SM00487">
    <property type="entry name" value="DEXDc"/>
    <property type="match status" value="1"/>
</dbReference>
<dbReference type="InterPro" id="IPR005118">
    <property type="entry name" value="TRCF_C"/>
</dbReference>
<dbReference type="InterPro" id="IPR011545">
    <property type="entry name" value="DEAD/DEAH_box_helicase_dom"/>
</dbReference>
<dbReference type="GO" id="GO:0005737">
    <property type="term" value="C:cytoplasm"/>
    <property type="evidence" value="ECO:0007669"/>
    <property type="project" value="UniProtKB-SubCell"/>
</dbReference>
<dbReference type="InterPro" id="IPR004576">
    <property type="entry name" value="Mfd"/>
</dbReference>
<dbReference type="Pfam" id="PF02559">
    <property type="entry name" value="CarD_TRCF_RID"/>
    <property type="match status" value="1"/>
</dbReference>
<keyword evidence="6" id="KW-0347">Helicase</keyword>
<dbReference type="EC" id="3.6.4.-" evidence="13"/>
<dbReference type="GO" id="GO:0003684">
    <property type="term" value="F:damaged DNA binding"/>
    <property type="evidence" value="ECO:0007669"/>
    <property type="project" value="InterPro"/>
</dbReference>
<dbReference type="GO" id="GO:0016787">
    <property type="term" value="F:hydrolase activity"/>
    <property type="evidence" value="ECO:0007669"/>
    <property type="project" value="UniProtKB-KW"/>
</dbReference>
<feature type="domain" description="Helicase ATP-binding" evidence="14">
    <location>
        <begin position="530"/>
        <end position="691"/>
    </location>
</feature>
<dbReference type="Gene3D" id="3.40.50.11180">
    <property type="match status" value="1"/>
</dbReference>
<dbReference type="Pfam" id="PF17757">
    <property type="entry name" value="UvrB_inter"/>
    <property type="match status" value="1"/>
</dbReference>
<dbReference type="NCBIfam" id="TIGR00580">
    <property type="entry name" value="mfd"/>
    <property type="match status" value="1"/>
</dbReference>
<feature type="domain" description="Helicase C-terminal" evidence="15">
    <location>
        <begin position="712"/>
        <end position="865"/>
    </location>
</feature>
<dbReference type="AlphaFoldDB" id="A0A1F4XK01"/>
<evidence type="ECO:0000256" key="11">
    <source>
        <dbReference type="ARBA" id="ARBA00061399"/>
    </source>
</evidence>
<keyword evidence="8 13" id="KW-0238">DNA-binding</keyword>
<evidence type="ECO:0000256" key="13">
    <source>
        <dbReference type="HAMAP-Rule" id="MF_00969"/>
    </source>
</evidence>
<dbReference type="Gene3D" id="3.40.50.300">
    <property type="entry name" value="P-loop containing nucleotide triphosphate hydrolases"/>
    <property type="match status" value="2"/>
</dbReference>
<dbReference type="InterPro" id="IPR003711">
    <property type="entry name" value="CarD-like/TRCF_RID"/>
</dbReference>
<evidence type="ECO:0000259" key="14">
    <source>
        <dbReference type="PROSITE" id="PS51192"/>
    </source>
</evidence>
<dbReference type="HAMAP" id="MF_00969">
    <property type="entry name" value="TRCF"/>
    <property type="match status" value="1"/>
</dbReference>
<dbReference type="Gene3D" id="3.90.1150.50">
    <property type="entry name" value="Transcription-repair-coupling factor, D7 domain"/>
    <property type="match status" value="1"/>
</dbReference>
<dbReference type="Gene3D" id="3.30.2060.10">
    <property type="entry name" value="Penicillin-binding protein 1b domain"/>
    <property type="match status" value="1"/>
</dbReference>
<comment type="function">
    <text evidence="13">Couples transcription and DNA repair by recognizing RNA polymerase (RNAP) stalled at DNA lesions. Mediates ATP-dependent release of RNAP and its truncated transcript from the DNA, and recruitment of nucleotide excision repair machinery to the damaged site.</text>
</comment>
<dbReference type="Proteomes" id="UP000177614">
    <property type="component" value="Unassembled WGS sequence"/>
</dbReference>
<evidence type="ECO:0000256" key="6">
    <source>
        <dbReference type="ARBA" id="ARBA00022806"/>
    </source>
</evidence>
<dbReference type="PROSITE" id="PS51192">
    <property type="entry name" value="HELICASE_ATP_BIND_1"/>
    <property type="match status" value="1"/>
</dbReference>
<reference evidence="16 17" key="1">
    <citation type="journal article" date="2016" name="Nat. Commun.">
        <title>Thousands of microbial genomes shed light on interconnected biogeochemical processes in an aquifer system.</title>
        <authorList>
            <person name="Anantharaman K."/>
            <person name="Brown C.T."/>
            <person name="Hug L.A."/>
            <person name="Sharon I."/>
            <person name="Castelle C.J."/>
            <person name="Probst A.J."/>
            <person name="Thomas B.C."/>
            <person name="Singh A."/>
            <person name="Wilkins M.J."/>
            <person name="Karaoz U."/>
            <person name="Brodie E.L."/>
            <person name="Williams K.H."/>
            <person name="Hubbard S.S."/>
            <person name="Banfield J.F."/>
        </authorList>
    </citation>
    <scope>NUCLEOTIDE SEQUENCE [LARGE SCALE GENOMIC DNA]</scope>
</reference>
<dbReference type="STRING" id="1817814.A2V81_03535"/>
<comment type="caution">
    <text evidence="16">The sequence shown here is derived from an EMBL/GenBank/DDBJ whole genome shotgun (WGS) entry which is preliminary data.</text>
</comment>
<dbReference type="PANTHER" id="PTHR47964">
    <property type="entry name" value="ATP-DEPENDENT DNA HELICASE HOMOLOG RECG, CHLOROPLASTIC"/>
    <property type="match status" value="1"/>
</dbReference>
<evidence type="ECO:0000313" key="16">
    <source>
        <dbReference type="EMBL" id="OGC81924.1"/>
    </source>
</evidence>
<dbReference type="InterPro" id="IPR041471">
    <property type="entry name" value="UvrB_inter"/>
</dbReference>
<proteinExistence type="inferred from homology"/>
<comment type="similarity">
    <text evidence="10 13">In the N-terminal section; belongs to the UvrB family.</text>
</comment>
<dbReference type="GO" id="GO:0000716">
    <property type="term" value="P:transcription-coupled nucleotide-excision repair, DNA damage recognition"/>
    <property type="evidence" value="ECO:0007669"/>
    <property type="project" value="UniProtKB-UniRule"/>
</dbReference>
<dbReference type="PANTHER" id="PTHR47964:SF1">
    <property type="entry name" value="ATP-DEPENDENT DNA HELICASE HOMOLOG RECG, CHLOROPLASTIC"/>
    <property type="match status" value="1"/>
</dbReference>
<evidence type="ECO:0000256" key="8">
    <source>
        <dbReference type="ARBA" id="ARBA00023125"/>
    </source>
</evidence>
<evidence type="ECO:0000256" key="3">
    <source>
        <dbReference type="ARBA" id="ARBA00022741"/>
    </source>
</evidence>
<dbReference type="SUPFAM" id="SSF52540">
    <property type="entry name" value="P-loop containing nucleoside triphosphate hydrolases"/>
    <property type="match status" value="3"/>
</dbReference>
<protein>
    <recommendedName>
        <fullName evidence="12 13">Transcription-repair-coupling factor</fullName>
        <shortName evidence="13">TRCF</shortName>
        <ecNumber evidence="13">3.6.4.-</ecNumber>
    </recommendedName>
</protein>
<dbReference type="Pfam" id="PF00270">
    <property type="entry name" value="DEAD"/>
    <property type="match status" value="1"/>
</dbReference>
<dbReference type="InterPro" id="IPR036101">
    <property type="entry name" value="CarD-like/TRCF_RID_sf"/>
</dbReference>
<keyword evidence="5 13" id="KW-0378">Hydrolase</keyword>
<dbReference type="GO" id="GO:0003678">
    <property type="term" value="F:DNA helicase activity"/>
    <property type="evidence" value="ECO:0007669"/>
    <property type="project" value="TreeGrafter"/>
</dbReference>
<dbReference type="GO" id="GO:0006355">
    <property type="term" value="P:regulation of DNA-templated transcription"/>
    <property type="evidence" value="ECO:0007669"/>
    <property type="project" value="UniProtKB-UniRule"/>
</dbReference>
<dbReference type="PROSITE" id="PS51194">
    <property type="entry name" value="HELICASE_CTER"/>
    <property type="match status" value="1"/>
</dbReference>
<evidence type="ECO:0000256" key="2">
    <source>
        <dbReference type="ARBA" id="ARBA00022490"/>
    </source>
</evidence>
<organism evidence="16 17">
    <name type="scientific">Candidatus Abawacabacteria bacterium RBG_16_42_10</name>
    <dbReference type="NCBI Taxonomy" id="1817814"/>
    <lineage>
        <taxon>Bacteria</taxon>
        <taxon>Candidatus Abawacaibacteriota</taxon>
    </lineage>
</organism>
<comment type="subcellular location">
    <subcellularLocation>
        <location evidence="1 13">Cytoplasm</location>
    </subcellularLocation>
</comment>
<dbReference type="InterPro" id="IPR001650">
    <property type="entry name" value="Helicase_C-like"/>
</dbReference>
<keyword evidence="4 13" id="KW-0227">DNA damage</keyword>
<dbReference type="CDD" id="cd17991">
    <property type="entry name" value="DEXHc_TRCF"/>
    <property type="match status" value="1"/>
</dbReference>
<dbReference type="Pfam" id="PF03461">
    <property type="entry name" value="TRCF"/>
    <property type="match status" value="1"/>
</dbReference>
<keyword evidence="2 13" id="KW-0963">Cytoplasm</keyword>
<keyword evidence="9 13" id="KW-0234">DNA repair</keyword>
<dbReference type="GO" id="GO:0005524">
    <property type="term" value="F:ATP binding"/>
    <property type="evidence" value="ECO:0007669"/>
    <property type="project" value="UniProtKB-UniRule"/>
</dbReference>
<keyword evidence="7 13" id="KW-0067">ATP-binding</keyword>
<keyword evidence="3 13" id="KW-0547">Nucleotide-binding</keyword>
<accession>A0A1F4XK01</accession>
<evidence type="ECO:0000256" key="5">
    <source>
        <dbReference type="ARBA" id="ARBA00022801"/>
    </source>
</evidence>
<name>A0A1F4XK01_9BACT</name>
<evidence type="ECO:0000256" key="7">
    <source>
        <dbReference type="ARBA" id="ARBA00022840"/>
    </source>
</evidence>
<evidence type="ECO:0000256" key="12">
    <source>
        <dbReference type="ARBA" id="ARBA00070128"/>
    </source>
</evidence>
<dbReference type="InterPro" id="IPR027417">
    <property type="entry name" value="P-loop_NTPase"/>
</dbReference>
<evidence type="ECO:0000256" key="10">
    <source>
        <dbReference type="ARBA" id="ARBA00061104"/>
    </source>
</evidence>
<evidence type="ECO:0000256" key="4">
    <source>
        <dbReference type="ARBA" id="ARBA00022763"/>
    </source>
</evidence>
<evidence type="ECO:0000256" key="9">
    <source>
        <dbReference type="ARBA" id="ARBA00023204"/>
    </source>
</evidence>
<dbReference type="SMART" id="SM00982">
    <property type="entry name" value="TRCF"/>
    <property type="match status" value="1"/>
</dbReference>
<dbReference type="Gene3D" id="2.40.10.170">
    <property type="match status" value="1"/>
</dbReference>
<dbReference type="SMART" id="SM01058">
    <property type="entry name" value="CarD_TRCF"/>
    <property type="match status" value="1"/>
</dbReference>
<dbReference type="EMBL" id="MEWR01000014">
    <property type="protein sequence ID" value="OGC81924.1"/>
    <property type="molecule type" value="Genomic_DNA"/>
</dbReference>
<dbReference type="FunFam" id="3.40.50.300:FF:000546">
    <property type="entry name" value="Transcription-repair-coupling factor"/>
    <property type="match status" value="1"/>
</dbReference>
<evidence type="ECO:0000256" key="1">
    <source>
        <dbReference type="ARBA" id="ARBA00004496"/>
    </source>
</evidence>
<dbReference type="InterPro" id="IPR037235">
    <property type="entry name" value="TRCF-like_C_D7"/>
</dbReference>
<evidence type="ECO:0000259" key="15">
    <source>
        <dbReference type="PROSITE" id="PS51194"/>
    </source>
</evidence>
<comment type="similarity">
    <text evidence="11 13">In the C-terminal section; belongs to the helicase family. RecG subfamily.</text>
</comment>
<evidence type="ECO:0000313" key="17">
    <source>
        <dbReference type="Proteomes" id="UP000177614"/>
    </source>
</evidence>
<dbReference type="SUPFAM" id="SSF141259">
    <property type="entry name" value="CarD-like"/>
    <property type="match status" value="1"/>
</dbReference>
<dbReference type="InterPro" id="IPR014001">
    <property type="entry name" value="Helicase_ATP-bd"/>
</dbReference>
<dbReference type="SMART" id="SM00490">
    <property type="entry name" value="HELICc"/>
    <property type="match status" value="1"/>
</dbReference>
<gene>
    <name evidence="13" type="primary">mfd</name>
    <name evidence="16" type="ORF">A2V81_03535</name>
</gene>